<evidence type="ECO:0000313" key="2">
    <source>
        <dbReference type="Proteomes" id="UP000323819"/>
    </source>
</evidence>
<organism evidence="1 2">
    <name type="scientific">Vibrio cholerae</name>
    <dbReference type="NCBI Taxonomy" id="666"/>
    <lineage>
        <taxon>Bacteria</taxon>
        <taxon>Pseudomonadati</taxon>
        <taxon>Pseudomonadota</taxon>
        <taxon>Gammaproteobacteria</taxon>
        <taxon>Vibrionales</taxon>
        <taxon>Vibrionaceae</taxon>
        <taxon>Vibrio</taxon>
    </lineage>
</organism>
<reference evidence="1 2" key="1">
    <citation type="submission" date="2019-06" db="EMBL/GenBank/DDBJ databases">
        <title>Vibrio cholerae phylogeny based on whole-genome sequencing reveals genetic diversity and population strucutre.</title>
        <authorList>
            <person name="Zhiqiu Y."/>
            <person name="Bin L."/>
            <person name="Lingyan J."/>
        </authorList>
    </citation>
    <scope>NUCLEOTIDE SEQUENCE [LARGE SCALE GENOMIC DNA]</scope>
    <source>
        <strain evidence="1 2">N2814</strain>
    </source>
</reference>
<sequence>MKKQKGFILIGTLIAMTIMGLLAIKASEWAAAVRIKENASSFYNRVLYIQQQFHAYVSDKYQSGTNINSSFLFPYRFADLEGNYIPACSASDNNAGFCMRYNQTPWGDIAPSDYRVVPVNHSGAPTYYRAELDIKLPDKNNAALTSERNMTLSLFSQLSNIRYDDANNKITLLIDRPDKAFAYDALVKRSGDDSTLLGDWDVGGNYAITNVKDVTILNSDGTQKGVASRLTDIYTVRHGDWIQKPKCPVGKSVVPSFSITEVLTDRYHTLTGMQRAYKLNETATHIQVGLDASAKQNSNGANVALHLGLVTVTLQCK</sequence>
<dbReference type="Proteomes" id="UP000323819">
    <property type="component" value="Unassembled WGS sequence"/>
</dbReference>
<evidence type="ECO:0000313" key="1">
    <source>
        <dbReference type="EMBL" id="TXX67508.1"/>
    </source>
</evidence>
<dbReference type="AlphaFoldDB" id="A0ABD7SRU0"/>
<dbReference type="EMBL" id="VSIJ01000002">
    <property type="protein sequence ID" value="TXX67508.1"/>
    <property type="molecule type" value="Genomic_DNA"/>
</dbReference>
<comment type="caution">
    <text evidence="1">The sequence shown here is derived from an EMBL/GenBank/DDBJ whole genome shotgun (WGS) entry which is preliminary data.</text>
</comment>
<gene>
    <name evidence="1" type="ORF">FXF03_00635</name>
</gene>
<proteinExistence type="predicted"/>
<name>A0ABD7SRU0_VIBCL</name>
<protein>
    <submittedName>
        <fullName evidence="1">Type II secretion system protein</fullName>
    </submittedName>
</protein>
<accession>A0ABD7SRU0</accession>
<dbReference type="RefSeq" id="WP_148521254.1">
    <property type="nucleotide sequence ID" value="NZ_JACYSN010000019.1"/>
</dbReference>